<keyword evidence="2" id="KW-1185">Reference proteome</keyword>
<proteinExistence type="predicted"/>
<accession>A0ABD2VVM1</accession>
<reference evidence="1 2" key="1">
    <citation type="journal article" date="2024" name="bioRxiv">
        <title>A reference genome for Trichogramma kaykai: A tiny desert-dwelling parasitoid wasp with competing sex-ratio distorters.</title>
        <authorList>
            <person name="Culotta J."/>
            <person name="Lindsey A.R."/>
        </authorList>
    </citation>
    <scope>NUCLEOTIDE SEQUENCE [LARGE SCALE GENOMIC DNA]</scope>
    <source>
        <strain evidence="1 2">KSX58</strain>
    </source>
</reference>
<protein>
    <submittedName>
        <fullName evidence="1">Uncharacterized protein</fullName>
    </submittedName>
</protein>
<gene>
    <name evidence="1" type="ORF">TKK_019580</name>
</gene>
<dbReference type="Proteomes" id="UP001627154">
    <property type="component" value="Unassembled WGS sequence"/>
</dbReference>
<dbReference type="AlphaFoldDB" id="A0ABD2VVM1"/>
<name>A0ABD2VVM1_9HYME</name>
<sequence>MLLSGFDLSHVRKLACRIKIGSGAAQIEECKFTICSCRNISAARSNVGCCIRCLYMPCRDYNAPIFRYMNSATCAHTVAASALSV</sequence>
<evidence type="ECO:0000313" key="1">
    <source>
        <dbReference type="EMBL" id="KAL3384770.1"/>
    </source>
</evidence>
<comment type="caution">
    <text evidence="1">The sequence shown here is derived from an EMBL/GenBank/DDBJ whole genome shotgun (WGS) entry which is preliminary data.</text>
</comment>
<evidence type="ECO:0000313" key="2">
    <source>
        <dbReference type="Proteomes" id="UP001627154"/>
    </source>
</evidence>
<dbReference type="EMBL" id="JBJJXI010000169">
    <property type="protein sequence ID" value="KAL3384770.1"/>
    <property type="molecule type" value="Genomic_DNA"/>
</dbReference>
<organism evidence="1 2">
    <name type="scientific">Trichogramma kaykai</name>
    <dbReference type="NCBI Taxonomy" id="54128"/>
    <lineage>
        <taxon>Eukaryota</taxon>
        <taxon>Metazoa</taxon>
        <taxon>Ecdysozoa</taxon>
        <taxon>Arthropoda</taxon>
        <taxon>Hexapoda</taxon>
        <taxon>Insecta</taxon>
        <taxon>Pterygota</taxon>
        <taxon>Neoptera</taxon>
        <taxon>Endopterygota</taxon>
        <taxon>Hymenoptera</taxon>
        <taxon>Apocrita</taxon>
        <taxon>Proctotrupomorpha</taxon>
        <taxon>Chalcidoidea</taxon>
        <taxon>Trichogrammatidae</taxon>
        <taxon>Trichogramma</taxon>
    </lineage>
</organism>